<dbReference type="KEGG" id="tta:Theth_1587"/>
<dbReference type="eggNOG" id="COG1721">
    <property type="taxonomic scope" value="Bacteria"/>
</dbReference>
<proteinExistence type="predicted"/>
<dbReference type="EMBL" id="CP002351">
    <property type="protein sequence ID" value="AEH51640.1"/>
    <property type="molecule type" value="Genomic_DNA"/>
</dbReference>
<dbReference type="STRING" id="688269.Theth_1587"/>
<evidence type="ECO:0000256" key="1">
    <source>
        <dbReference type="SAM" id="Phobius"/>
    </source>
</evidence>
<dbReference type="PANTHER" id="PTHR34351:SF1">
    <property type="entry name" value="SLR1927 PROTEIN"/>
    <property type="match status" value="1"/>
</dbReference>
<dbReference type="PATRIC" id="fig|688269.3.peg.1635"/>
<feature type="transmembrane region" description="Helical" evidence="1">
    <location>
        <begin position="15"/>
        <end position="46"/>
    </location>
</feature>
<dbReference type="InterPro" id="IPR002881">
    <property type="entry name" value="DUF58"/>
</dbReference>
<dbReference type="Proteomes" id="UP000006804">
    <property type="component" value="Chromosome"/>
</dbReference>
<dbReference type="OrthoDB" id="9778037at2"/>
<dbReference type="AlphaFoldDB" id="F7YVI5"/>
<gene>
    <name evidence="3" type="ORF">Theth_1587</name>
</gene>
<keyword evidence="1" id="KW-0812">Transmembrane</keyword>
<evidence type="ECO:0000313" key="3">
    <source>
        <dbReference type="EMBL" id="AEH51640.1"/>
    </source>
</evidence>
<keyword evidence="4" id="KW-1185">Reference proteome</keyword>
<sequence precursor="true">MKLELKRISSSLEPLVGITVLCAVWNVFTLNVFSLLGLVFCGFLWLEYFNAKRILSLLIIERYPSKARLFTNEDLLIKHIFVSPFANVQITVNSQVKVADFLTHTVLEREIHLKKDEPIEVVSKISFATRGKKQLADLFVVYEHPLLFFKIWAFYEAQQEVLVLPKIMHLESFPSRLRELIPGRVCDFKLLEDPTQIRGVREYSKEPINRIHWKVSAKFGKLYAKELDYTAISRNLIYVDLNLSKEIFAKNVWAQIRVHYEEDAVLVASSILYLLTKTGNLVDLIVVGKEVLKRDYKPTSDWVSAVELLAMAKGDENGPQLADELEKDLERLNPSTTLTIISMYLTDSVLPLLIKAKAKCARVMVFLIPYGFRDPRYKPARTYEMYPLDMQRLFEKAKILQKEQIIVRIVRPNQTVQEVFDEIEGF</sequence>
<reference evidence="3 4" key="1">
    <citation type="submission" date="2010-11" db="EMBL/GenBank/DDBJ databases">
        <title>The complete genome of Thermotoga thermarum DSM 5069.</title>
        <authorList>
            <consortium name="US DOE Joint Genome Institute (JGI-PGF)"/>
            <person name="Lucas S."/>
            <person name="Copeland A."/>
            <person name="Lapidus A."/>
            <person name="Bruce D."/>
            <person name="Goodwin L."/>
            <person name="Pitluck S."/>
            <person name="Kyrpides N."/>
            <person name="Mavromatis K."/>
            <person name="Ivanova N."/>
            <person name="Zeytun A."/>
            <person name="Brettin T."/>
            <person name="Detter J.C."/>
            <person name="Tapia R."/>
            <person name="Han C."/>
            <person name="Land M."/>
            <person name="Hauser L."/>
            <person name="Markowitz V."/>
            <person name="Cheng J.-F."/>
            <person name="Hugenholtz P."/>
            <person name="Woyke T."/>
            <person name="Wu D."/>
            <person name="Spring S."/>
            <person name="Schroeder M."/>
            <person name="Brambilla E."/>
            <person name="Klenk H.-P."/>
            <person name="Eisen J.A."/>
        </authorList>
    </citation>
    <scope>NUCLEOTIDE SEQUENCE [LARGE SCALE GENOMIC DNA]</scope>
    <source>
        <strain evidence="3 4">DSM 5069</strain>
    </source>
</reference>
<accession>F7YVI5</accession>
<name>F7YVI5_9THEM</name>
<organism evidence="3 4">
    <name type="scientific">Pseudothermotoga thermarum DSM 5069</name>
    <dbReference type="NCBI Taxonomy" id="688269"/>
    <lineage>
        <taxon>Bacteria</taxon>
        <taxon>Thermotogati</taxon>
        <taxon>Thermotogota</taxon>
        <taxon>Thermotogae</taxon>
        <taxon>Thermotogales</taxon>
        <taxon>Thermotogaceae</taxon>
        <taxon>Pseudothermotoga</taxon>
    </lineage>
</organism>
<feature type="domain" description="DUF58" evidence="2">
    <location>
        <begin position="200"/>
        <end position="353"/>
    </location>
</feature>
<dbReference type="RefSeq" id="WP_013932852.1">
    <property type="nucleotide sequence ID" value="NC_015707.1"/>
</dbReference>
<evidence type="ECO:0000259" key="2">
    <source>
        <dbReference type="Pfam" id="PF01882"/>
    </source>
</evidence>
<dbReference type="PANTHER" id="PTHR34351">
    <property type="entry name" value="SLR1927 PROTEIN-RELATED"/>
    <property type="match status" value="1"/>
</dbReference>
<dbReference type="Pfam" id="PF01882">
    <property type="entry name" value="DUF58"/>
    <property type="match status" value="1"/>
</dbReference>
<dbReference type="HOGENOM" id="CLU_666904_0_0_0"/>
<keyword evidence="1" id="KW-1133">Transmembrane helix</keyword>
<evidence type="ECO:0000313" key="4">
    <source>
        <dbReference type="Proteomes" id="UP000006804"/>
    </source>
</evidence>
<keyword evidence="1" id="KW-0472">Membrane</keyword>
<protein>
    <recommendedName>
        <fullName evidence="2">DUF58 domain-containing protein</fullName>
    </recommendedName>
</protein>